<dbReference type="Pfam" id="PF24346">
    <property type="entry name" value="DUF7507"/>
    <property type="match status" value="1"/>
</dbReference>
<dbReference type="InterPro" id="IPR013320">
    <property type="entry name" value="ConA-like_dom_sf"/>
</dbReference>
<evidence type="ECO:0000313" key="8">
    <source>
        <dbReference type="EMBL" id="TCO25432.1"/>
    </source>
</evidence>
<dbReference type="GO" id="GO:0005975">
    <property type="term" value="P:carbohydrate metabolic process"/>
    <property type="evidence" value="ECO:0007669"/>
    <property type="project" value="UniProtKB-ARBA"/>
</dbReference>
<evidence type="ECO:0000256" key="5">
    <source>
        <dbReference type="SAM" id="Phobius"/>
    </source>
</evidence>
<dbReference type="Proteomes" id="UP000295684">
    <property type="component" value="Unassembled WGS sequence"/>
</dbReference>
<evidence type="ECO:0000259" key="6">
    <source>
        <dbReference type="SMART" id="SM00237"/>
    </source>
</evidence>
<feature type="domain" description="Calx-beta" evidence="6">
    <location>
        <begin position="1508"/>
        <end position="1604"/>
    </location>
</feature>
<feature type="domain" description="Calx-beta" evidence="6">
    <location>
        <begin position="1282"/>
        <end position="1384"/>
    </location>
</feature>
<dbReference type="SMART" id="SM00237">
    <property type="entry name" value="Calx_beta"/>
    <property type="match status" value="3"/>
</dbReference>
<dbReference type="InterPro" id="IPR026341">
    <property type="entry name" value="T9SS_type_B"/>
</dbReference>
<gene>
    <name evidence="8" type="ORF">EV200_104470</name>
    <name evidence="7" type="ORF">GCM10011413_09540</name>
</gene>
<dbReference type="SUPFAM" id="SSF141072">
    <property type="entry name" value="CalX-like"/>
    <property type="match status" value="3"/>
</dbReference>
<dbReference type="Gene3D" id="2.60.40.2810">
    <property type="match status" value="1"/>
</dbReference>
<keyword evidence="5" id="KW-0472">Membrane</keyword>
<feature type="domain" description="Calx-beta" evidence="6">
    <location>
        <begin position="1397"/>
        <end position="1494"/>
    </location>
</feature>
<dbReference type="NCBIfam" id="NF012211">
    <property type="entry name" value="tand_rpt_95"/>
    <property type="match status" value="3"/>
</dbReference>
<evidence type="ECO:0000256" key="4">
    <source>
        <dbReference type="SAM" id="MobiDB-lite"/>
    </source>
</evidence>
<dbReference type="Gene3D" id="2.60.40.3440">
    <property type="match status" value="3"/>
</dbReference>
<dbReference type="Pfam" id="PF17963">
    <property type="entry name" value="Big_9"/>
    <property type="match status" value="4"/>
</dbReference>
<dbReference type="Pfam" id="PF13585">
    <property type="entry name" value="CHU_C"/>
    <property type="match status" value="1"/>
</dbReference>
<reference evidence="10" key="2">
    <citation type="journal article" date="2019" name="Int. J. Syst. Evol. Microbiol.">
        <title>The Global Catalogue of Microorganisms (GCM) 10K type strain sequencing project: providing services to taxonomists for standard genome sequencing and annotation.</title>
        <authorList>
            <consortium name="The Broad Institute Genomics Platform"/>
            <consortium name="The Broad Institute Genome Sequencing Center for Infectious Disease"/>
            <person name="Wu L."/>
            <person name="Ma J."/>
        </authorList>
    </citation>
    <scope>NUCLEOTIDE SEQUENCE [LARGE SCALE GENOMIC DNA]</scope>
    <source>
        <strain evidence="10">CGMCC 1.15644</strain>
    </source>
</reference>
<dbReference type="InterPro" id="IPR003644">
    <property type="entry name" value="Calx_beta"/>
</dbReference>
<organism evidence="8 9">
    <name type="scientific">Pedobacter psychrotolerans</name>
    <dbReference type="NCBI Taxonomy" id="1843235"/>
    <lineage>
        <taxon>Bacteria</taxon>
        <taxon>Pseudomonadati</taxon>
        <taxon>Bacteroidota</taxon>
        <taxon>Sphingobacteriia</taxon>
        <taxon>Sphingobacteriales</taxon>
        <taxon>Sphingobacteriaceae</taxon>
        <taxon>Pedobacter</taxon>
    </lineage>
</organism>
<dbReference type="InterPro" id="IPR038081">
    <property type="entry name" value="CalX-like_sf"/>
</dbReference>
<sequence length="2018" mass="210727">MIKTLLFSHVCAWVNFAYNYLTHQFGNFFAKFIFISFLFITYSTKLFSQFTITENFRGSGSPQVIIGGPGGADGTAILTSGVDDPLGAGWLRLTNSTVNQRGYAYVDKSFPSTLGVLVDFEYKMWRNAANSEHNYNGGDGIAVFLFDATQPFRLGGFGGSLGYAPNIQSTPPVLDGLAGGYISVGLDAFGNYGNAIEGRNGGFGTSETANAVVVRGITTPNRTEDIVNGILPTNRFLTGVRLGDRSGTIGDIRLRNEIDYNVGTGTGNSFSDIRPTDEQFFRRVQIEIKPEAGQYRVIVRMAKSADGSFVELINYLSPDVPPSILKMGFAASSGGAYNYHEIRNLLVTTPGNIRVVKRANRDILQAGTNIGLTYTLDVINDTNAALTNVQFNDQLTDAKGNPLDNGAFTINSITPTGFTSSNFTPASPNTSGKITGNFNIAANAAAKIVVSGSLNAIPAGNVLSNTVNITTTDIQDEDLNNNTSVVSIPVQATGTDAIIDKTADRYCLNTSGNTTTTFTMRAGNVGNKPMENLSNAAIGNHLVITKIVPSGYTFAAGSNVGWDISQSGSTVTYISNQMIDVQAGKYYNFPITYTLTGSGNYNDEAKIAYHNYYSASASNDIEPPENTSNNTSTTRLSTPINPIIVKSTVVYCQGTTASSLVSSVSSPPAGDTLLWYTSVNGTSSTNAPIPSTSLVGNTTYYVTQTNGSCESDKVPIVVTITPALTAGTISGDQTFCTTGDPEPFTQSAPSGGAGSYSYQWQSSTTSASANFTDISGANLAIYDAPTLNQTTYFRRLDGATGSTCDRVATNVLTITIQSVLSNNIITAPTIATFCESGDPGIITGTVPIDGSGSYNYQWQSSLDNLNFNNISGAIQISYDPGVLTSTTFFRRQVTSGSCAIPTVSGVVQITIKPLPVIYNVTGGGTYCAGTSGIVVGLSNSQTGVSYQLQIAGINTGNPVQGNGSAISFGNQTLSGIYTIVATDSNMPACIQTMNGSAIINITNKPLANTYAVTTNEDIVLTGSATTTDPDGNNLIYTKAADPGHGTVTVSESGTYIYAPGLNYNGADSFTVLVNDNACGTSLVTVNITVVPVNDVPAFAKGSNQLVNADSGLQTITGWASGISTGPVNESAQVVDFITGNDNNALFSVQPAVSPNGSLTFTPSGNFAGRANVSVVIHDNGGTENGGIDQSLAQTFIIEVKPVGATDDVTTLANTPVLTAVKANDDETAINSMVTASNGAHGSTTVDAAGQVTYTPNSGYTGTDTYTYTLTTVDGVVSDPILVRVFIYPTIILSGPVSVNENAGTVSYTVTLSGTAGTVLASPVSVVTGISNGTTNSADYIFSPQTLTFPAGTILGQPGSTIIFPVGINDDGINEDDENYTITIQNLSGPASLGNAAVRTTILDNRPIVASITAGNDGNENGVVNGKFIVTLSKPSNINTEISYTLRGMAIEGADYTAIVKIVTIPAGETTAVIQIPVLGDVLIEGNETVIATLTTSTNPSLVILPVPATISIIDGTTGTVIVTATKDGAEPSTSAQFTFTLSQVSTTDTKIDFLVSGTATAGLDYTSIGSSIIIPVGATSVTLNVPVLDDNLNEGNETVILTLIGTTDNPRITAITIPAIVNIRDNRAPVASAPGITTTENTQVNGVITASDIDGDVLIFNISVAPAHGTVVLSNGTYVYTPAAGYTGADSFTVTVSDGKGGVATVTIPVTVTPTNIPASSSIVLIKTAVLNNNQITYTFLIKNTGALTLNSVTLTDTKLGINNKVIAVAGGLIPGATVTDLAIYTITQADKDLGMVNNIATINAKTAGGASVSDISGTAENNDSPTVTSFPKSPKAVDDSGASIVNTPVTINLLLNDDAGSSAFVKSSVEIVSQPKNGRIVLNTDGTVIFIPNTGFTGNDIFTYRVKDANGYYTNVASVVITVNFTEIKIPNLFTPNGDGINDAFEIIGLNQYQSNELQIINRWGNEVFHAKGYQNNWTGEGLNEGTYYYLLRVKKQDSNEVEVFKGYVTLIRAFKN</sequence>
<dbReference type="Gene3D" id="2.60.40.2030">
    <property type="match status" value="3"/>
</dbReference>
<keyword evidence="2" id="KW-0677">Repeat</keyword>
<dbReference type="OrthoDB" id="5726170at2"/>
<dbReference type="SUPFAM" id="SSF49899">
    <property type="entry name" value="Concanavalin A-like lectins/glucanases"/>
    <property type="match status" value="1"/>
</dbReference>
<dbReference type="NCBIfam" id="TIGR04131">
    <property type="entry name" value="Bac_Flav_CTERM"/>
    <property type="match status" value="1"/>
</dbReference>
<keyword evidence="3" id="KW-0106">Calcium</keyword>
<dbReference type="Pfam" id="PF03160">
    <property type="entry name" value="Calx-beta"/>
    <property type="match status" value="3"/>
</dbReference>
<dbReference type="EMBL" id="BMJO01000002">
    <property type="protein sequence ID" value="GGE45445.1"/>
    <property type="molecule type" value="Genomic_DNA"/>
</dbReference>
<protein>
    <submittedName>
        <fullName evidence="8">Gliding motility-associated-like protein</fullName>
    </submittedName>
</protein>
<evidence type="ECO:0000256" key="2">
    <source>
        <dbReference type="ARBA" id="ARBA00022737"/>
    </source>
</evidence>
<feature type="transmembrane region" description="Helical" evidence="5">
    <location>
        <begin position="28"/>
        <end position="47"/>
    </location>
</feature>
<evidence type="ECO:0000256" key="3">
    <source>
        <dbReference type="ARBA" id="ARBA00022837"/>
    </source>
</evidence>
<name>A0A4R2HD93_9SPHI</name>
<keyword evidence="5" id="KW-1133">Transmembrane helix</keyword>
<dbReference type="EMBL" id="SLWO01000004">
    <property type="protein sequence ID" value="TCO25432.1"/>
    <property type="molecule type" value="Genomic_DNA"/>
</dbReference>
<dbReference type="GO" id="GO:0004553">
    <property type="term" value="F:hydrolase activity, hydrolyzing O-glycosyl compounds"/>
    <property type="evidence" value="ECO:0007669"/>
    <property type="project" value="UniProtKB-ARBA"/>
</dbReference>
<accession>A0A4R2HD93</accession>
<feature type="region of interest" description="Disordered" evidence="4">
    <location>
        <begin position="1817"/>
        <end position="1840"/>
    </location>
</feature>
<evidence type="ECO:0000313" key="9">
    <source>
        <dbReference type="Proteomes" id="UP000295684"/>
    </source>
</evidence>
<reference evidence="7" key="1">
    <citation type="journal article" date="2014" name="Int. J. Syst. Evol. Microbiol.">
        <title>Complete genome of a new Firmicutes species belonging to the dominant human colonic microbiota ('Ruminococcus bicirculans') reveals two chromosomes and a selective capacity to utilize plant glucans.</title>
        <authorList>
            <consortium name="NISC Comparative Sequencing Program"/>
            <person name="Wegmann U."/>
            <person name="Louis P."/>
            <person name="Goesmann A."/>
            <person name="Henrissat B."/>
            <person name="Duncan S.H."/>
            <person name="Flint H.J."/>
        </authorList>
    </citation>
    <scope>NUCLEOTIDE SEQUENCE</scope>
    <source>
        <strain evidence="7">CGMCC 1.15644</strain>
    </source>
</reference>
<keyword evidence="1" id="KW-0732">Signal</keyword>
<evidence type="ECO:0000313" key="10">
    <source>
        <dbReference type="Proteomes" id="UP000622648"/>
    </source>
</evidence>
<comment type="caution">
    <text evidence="8">The sequence shown here is derived from an EMBL/GenBank/DDBJ whole genome shotgun (WGS) entry which is preliminary data.</text>
</comment>
<reference evidence="8 9" key="3">
    <citation type="submission" date="2019-03" db="EMBL/GenBank/DDBJ databases">
        <title>Genomic Encyclopedia of Type Strains, Phase IV (KMG-IV): sequencing the most valuable type-strain genomes for metagenomic binning, comparative biology and taxonomic classification.</title>
        <authorList>
            <person name="Goeker M."/>
        </authorList>
    </citation>
    <scope>NUCLEOTIDE SEQUENCE [LARGE SCALE GENOMIC DNA]</scope>
    <source>
        <strain evidence="8 9">DSM 103236</strain>
    </source>
</reference>
<dbReference type="RefSeq" id="WP_132533156.1">
    <property type="nucleotide sequence ID" value="NZ_BMJO01000002.1"/>
</dbReference>
<keyword evidence="10" id="KW-1185">Reference proteome</keyword>
<feature type="compositionally biased region" description="Polar residues" evidence="4">
    <location>
        <begin position="1817"/>
        <end position="1832"/>
    </location>
</feature>
<proteinExistence type="predicted"/>
<dbReference type="Proteomes" id="UP000622648">
    <property type="component" value="Unassembled WGS sequence"/>
</dbReference>
<keyword evidence="5" id="KW-0812">Transmembrane</keyword>
<reference evidence="7" key="4">
    <citation type="submission" date="2024-05" db="EMBL/GenBank/DDBJ databases">
        <authorList>
            <person name="Sun Q."/>
            <person name="Zhou Y."/>
        </authorList>
    </citation>
    <scope>NUCLEOTIDE SEQUENCE</scope>
    <source>
        <strain evidence="7">CGMCC 1.15644</strain>
    </source>
</reference>
<evidence type="ECO:0000256" key="1">
    <source>
        <dbReference type="ARBA" id="ARBA00022729"/>
    </source>
</evidence>
<dbReference type="GO" id="GO:0016020">
    <property type="term" value="C:membrane"/>
    <property type="evidence" value="ECO:0007669"/>
    <property type="project" value="InterPro"/>
</dbReference>
<evidence type="ECO:0000313" key="7">
    <source>
        <dbReference type="EMBL" id="GGE45445.1"/>
    </source>
</evidence>
<dbReference type="InterPro" id="IPR055354">
    <property type="entry name" value="DUF7507"/>
</dbReference>
<dbReference type="GO" id="GO:0007154">
    <property type="term" value="P:cell communication"/>
    <property type="evidence" value="ECO:0007669"/>
    <property type="project" value="InterPro"/>
</dbReference>